<feature type="transmembrane region" description="Helical" evidence="1">
    <location>
        <begin position="70"/>
        <end position="89"/>
    </location>
</feature>
<dbReference type="GO" id="GO:0030258">
    <property type="term" value="P:lipid modification"/>
    <property type="evidence" value="ECO:0007669"/>
    <property type="project" value="TreeGrafter"/>
</dbReference>
<feature type="transmembrane region" description="Helical" evidence="1">
    <location>
        <begin position="386"/>
        <end position="410"/>
    </location>
</feature>
<keyword evidence="1" id="KW-0812">Transmembrane</keyword>
<keyword evidence="2" id="KW-1185">Reference proteome</keyword>
<dbReference type="GO" id="GO:0005783">
    <property type="term" value="C:endoplasmic reticulum"/>
    <property type="evidence" value="ECO:0007669"/>
    <property type="project" value="TreeGrafter"/>
</dbReference>
<evidence type="ECO:0000256" key="1">
    <source>
        <dbReference type="SAM" id="Phobius"/>
    </source>
</evidence>
<accession>A0A915C846</accession>
<evidence type="ECO:0000313" key="3">
    <source>
        <dbReference type="WBParaSite" id="PgR102_g038_t02"/>
    </source>
</evidence>
<dbReference type="AlphaFoldDB" id="A0A915C846"/>
<proteinExistence type="predicted"/>
<dbReference type="GO" id="GO:0017147">
    <property type="term" value="F:Wnt-protein binding"/>
    <property type="evidence" value="ECO:0007669"/>
    <property type="project" value="TreeGrafter"/>
</dbReference>
<feature type="transmembrane region" description="Helical" evidence="1">
    <location>
        <begin position="118"/>
        <end position="137"/>
    </location>
</feature>
<keyword evidence="1" id="KW-1133">Transmembrane helix</keyword>
<feature type="transmembrane region" description="Helical" evidence="1">
    <location>
        <begin position="337"/>
        <end position="354"/>
    </location>
</feature>
<feature type="transmembrane region" description="Helical" evidence="1">
    <location>
        <begin position="95"/>
        <end position="111"/>
    </location>
</feature>
<dbReference type="GO" id="GO:1990698">
    <property type="term" value="F:palmitoleoyltransferase activity"/>
    <property type="evidence" value="ECO:0007669"/>
    <property type="project" value="TreeGrafter"/>
</dbReference>
<dbReference type="PANTHER" id="PTHR13906">
    <property type="entry name" value="PORCUPINE"/>
    <property type="match status" value="1"/>
</dbReference>
<feature type="transmembrane region" description="Helical" evidence="1">
    <location>
        <begin position="430"/>
        <end position="450"/>
    </location>
</feature>
<feature type="transmembrane region" description="Helical" evidence="1">
    <location>
        <begin position="173"/>
        <end position="194"/>
    </location>
</feature>
<keyword evidence="1" id="KW-0472">Membrane</keyword>
<dbReference type="PANTHER" id="PTHR13906:SF12">
    <property type="entry name" value="PROTEIN-SERINE O-PALMITOLEOYLTRANSFERASE PORCUPINE"/>
    <property type="match status" value="1"/>
</dbReference>
<name>A0A915C846_PARUN</name>
<dbReference type="WBParaSite" id="PgR102_g038_t02">
    <property type="protein sequence ID" value="PgR102_g038_t02"/>
    <property type="gene ID" value="PgR102_g038"/>
</dbReference>
<feature type="transmembrane region" description="Helical" evidence="1">
    <location>
        <begin position="215"/>
        <end position="240"/>
    </location>
</feature>
<sequence length="451" mass="51237">MKMDIDEWYLEEDDVSDQHDYPQFVTVESERPQWLMCTIGVTQSLQDLLVKLIAFALLKRLLVAVSDSGKLNRHLFNICMAICGMYMLWAHNETLTHVVVFIAVLLPVVYCGSFFTHLSGFIVIAFGIGSLLLWQYILSAERYMSMRGTLMVIVMKMTSLCFDSIDDDVDDNIALSTLLGYLFDPCTVLFGPWISLRQYNESMKKKSLKEEVMGYLYAMLLIVVSIIFVVYSSCIIEVIFPISGFWHSFGIAQSFRFSHYFMSWLSVGSAIASGAMNGMLTDFLSIEWPRSLVDVVVSWSIPMHRFLQKYIFREMRRYGTAIAIFVTYAVSSLLHGINFQLSAVLLSLGLYTFVETRIRSRLSARFSACIGARKCRHNCAHIHKESALLTILLNMSFRVLAMVHLVYLGMVFDDSAAESGYSANHTLSVWASWHFGSHAIAVVMLFVSFLL</sequence>
<evidence type="ECO:0000313" key="2">
    <source>
        <dbReference type="Proteomes" id="UP000887569"/>
    </source>
</evidence>
<feature type="transmembrane region" description="Helical" evidence="1">
    <location>
        <begin position="315"/>
        <end position="331"/>
    </location>
</feature>
<protein>
    <submittedName>
        <fullName evidence="3">Protein-serine O-palmitoleoyltransferase porcupine</fullName>
    </submittedName>
</protein>
<organism evidence="2 3">
    <name type="scientific">Parascaris univalens</name>
    <name type="common">Nematode worm</name>
    <dbReference type="NCBI Taxonomy" id="6257"/>
    <lineage>
        <taxon>Eukaryota</taxon>
        <taxon>Metazoa</taxon>
        <taxon>Ecdysozoa</taxon>
        <taxon>Nematoda</taxon>
        <taxon>Chromadorea</taxon>
        <taxon>Rhabditida</taxon>
        <taxon>Spirurina</taxon>
        <taxon>Ascaridomorpha</taxon>
        <taxon>Ascaridoidea</taxon>
        <taxon>Ascarididae</taxon>
        <taxon>Parascaris</taxon>
    </lineage>
</organism>
<dbReference type="GO" id="GO:0016020">
    <property type="term" value="C:membrane"/>
    <property type="evidence" value="ECO:0007669"/>
    <property type="project" value="TreeGrafter"/>
</dbReference>
<dbReference type="InterPro" id="IPR049941">
    <property type="entry name" value="LPLAT_7/PORCN-like"/>
</dbReference>
<dbReference type="GO" id="GO:0061355">
    <property type="term" value="P:Wnt protein secretion"/>
    <property type="evidence" value="ECO:0007669"/>
    <property type="project" value="TreeGrafter"/>
</dbReference>
<reference evidence="3" key="1">
    <citation type="submission" date="2022-11" db="UniProtKB">
        <authorList>
            <consortium name="WormBaseParasite"/>
        </authorList>
    </citation>
    <scope>IDENTIFICATION</scope>
</reference>
<dbReference type="Proteomes" id="UP000887569">
    <property type="component" value="Unplaced"/>
</dbReference>
<feature type="transmembrane region" description="Helical" evidence="1">
    <location>
        <begin position="260"/>
        <end position="280"/>
    </location>
</feature>